<organism evidence="8 9">
    <name type="scientific">Mycobacterium intracellulare</name>
    <dbReference type="NCBI Taxonomy" id="1767"/>
    <lineage>
        <taxon>Bacteria</taxon>
        <taxon>Bacillati</taxon>
        <taxon>Actinomycetota</taxon>
        <taxon>Actinomycetes</taxon>
        <taxon>Mycobacteriales</taxon>
        <taxon>Mycobacteriaceae</taxon>
        <taxon>Mycobacterium</taxon>
        <taxon>Mycobacterium avium complex (MAC)</taxon>
    </lineage>
</organism>
<dbReference type="PROSITE" id="PS51898">
    <property type="entry name" value="TYR_RECOMBINASE"/>
    <property type="match status" value="1"/>
</dbReference>
<name>A0AAE4RHA1_MYCIT</name>
<evidence type="ECO:0000313" key="8">
    <source>
        <dbReference type="EMBL" id="MDV7014064.1"/>
    </source>
</evidence>
<dbReference type="Gene3D" id="1.10.443.10">
    <property type="entry name" value="Intergrase catalytic core"/>
    <property type="match status" value="1"/>
</dbReference>
<evidence type="ECO:0000256" key="4">
    <source>
        <dbReference type="PROSITE-ProRule" id="PRU01248"/>
    </source>
</evidence>
<dbReference type="PROSITE" id="PS51900">
    <property type="entry name" value="CB"/>
    <property type="match status" value="1"/>
</dbReference>
<dbReference type="GO" id="GO:0003677">
    <property type="term" value="F:DNA binding"/>
    <property type="evidence" value="ECO:0007669"/>
    <property type="project" value="UniProtKB-UniRule"/>
</dbReference>
<dbReference type="GO" id="GO:0006310">
    <property type="term" value="P:DNA recombination"/>
    <property type="evidence" value="ECO:0007669"/>
    <property type="project" value="UniProtKB-KW"/>
</dbReference>
<evidence type="ECO:0000256" key="1">
    <source>
        <dbReference type="ARBA" id="ARBA00008857"/>
    </source>
</evidence>
<evidence type="ECO:0000259" key="6">
    <source>
        <dbReference type="PROSITE" id="PS51898"/>
    </source>
</evidence>
<evidence type="ECO:0000256" key="2">
    <source>
        <dbReference type="ARBA" id="ARBA00023125"/>
    </source>
</evidence>
<feature type="region of interest" description="Disordered" evidence="5">
    <location>
        <begin position="334"/>
        <end position="357"/>
    </location>
</feature>
<dbReference type="SUPFAM" id="SSF56349">
    <property type="entry name" value="DNA breaking-rejoining enzymes"/>
    <property type="match status" value="1"/>
</dbReference>
<dbReference type="InterPro" id="IPR011010">
    <property type="entry name" value="DNA_brk_join_enz"/>
</dbReference>
<evidence type="ECO:0000256" key="5">
    <source>
        <dbReference type="SAM" id="MobiDB-lite"/>
    </source>
</evidence>
<dbReference type="Pfam" id="PF00589">
    <property type="entry name" value="Phage_integrase"/>
    <property type="match status" value="1"/>
</dbReference>
<dbReference type="InterPro" id="IPR044068">
    <property type="entry name" value="CB"/>
</dbReference>
<dbReference type="InterPro" id="IPR050090">
    <property type="entry name" value="Tyrosine_recombinase_XerCD"/>
</dbReference>
<evidence type="ECO:0000256" key="3">
    <source>
        <dbReference type="ARBA" id="ARBA00023172"/>
    </source>
</evidence>
<keyword evidence="2 4" id="KW-0238">DNA-binding</keyword>
<protein>
    <submittedName>
        <fullName evidence="8">Site-specific integrase</fullName>
    </submittedName>
</protein>
<comment type="similarity">
    <text evidence="1">Belongs to the 'phage' integrase family.</text>
</comment>
<dbReference type="CDD" id="cd01189">
    <property type="entry name" value="INT_ICEBs1_C_like"/>
    <property type="match status" value="1"/>
</dbReference>
<dbReference type="PANTHER" id="PTHR30349">
    <property type="entry name" value="PHAGE INTEGRASE-RELATED"/>
    <property type="match status" value="1"/>
</dbReference>
<evidence type="ECO:0000259" key="7">
    <source>
        <dbReference type="PROSITE" id="PS51900"/>
    </source>
</evidence>
<dbReference type="PANTHER" id="PTHR30349:SF64">
    <property type="entry name" value="PROPHAGE INTEGRASE INTD-RELATED"/>
    <property type="match status" value="1"/>
</dbReference>
<dbReference type="GO" id="GO:0015074">
    <property type="term" value="P:DNA integration"/>
    <property type="evidence" value="ECO:0007669"/>
    <property type="project" value="InterPro"/>
</dbReference>
<proteinExistence type="inferred from homology"/>
<dbReference type="Gene3D" id="1.10.150.130">
    <property type="match status" value="1"/>
</dbReference>
<dbReference type="InterPro" id="IPR013762">
    <property type="entry name" value="Integrase-like_cat_sf"/>
</dbReference>
<sequence>MVSVRPSEVQGWAADIARKQSAATARHSLGVLRRVFEYAVRDGAIHRNPAAGIRLPKVHGNDPRPLTHEQLWRLANRLGTPRDRLLVLVAGYCGLRWGELAALRWSDIDFGSNTLRVLRAYSEEAARGEMSPVKDHQARTVPIPAIVAEELVELAIDQKLEGLVFPSANGTPLRNRNFRRDVFDEGVNALDLDITPHNLRDTAASLAIQAGASVVAVARLLGHESAATTLNHYAGLFPSDLDDVAARLDSAARMSSGASRQAGGEQEQQGNAVEVVAVERRPNGEMSHSVRLVLSPRQWREFKKMLDREAKANARLAELFAEESLFVGEPAAIAEETRLSGAKPPPTVRRPERSGRK</sequence>
<accession>A0AAE4RHA1</accession>
<dbReference type="InterPro" id="IPR010998">
    <property type="entry name" value="Integrase_recombinase_N"/>
</dbReference>
<comment type="caution">
    <text evidence="8">The sequence shown here is derived from an EMBL/GenBank/DDBJ whole genome shotgun (WGS) entry which is preliminary data.</text>
</comment>
<dbReference type="AlphaFoldDB" id="A0AAE4RHA1"/>
<keyword evidence="3" id="KW-0233">DNA recombination</keyword>
<feature type="domain" description="Tyr recombinase" evidence="6">
    <location>
        <begin position="61"/>
        <end position="246"/>
    </location>
</feature>
<dbReference type="InterPro" id="IPR002104">
    <property type="entry name" value="Integrase_catalytic"/>
</dbReference>
<gene>
    <name evidence="8" type="ORF">R4F53_17400</name>
</gene>
<reference evidence="8" key="1">
    <citation type="submission" date="2023-10" db="EMBL/GenBank/DDBJ databases">
        <title>Characterization and genome sequence of Mycobacterium intracellulare ABSURDO, a novel pathogenic isolate with three colony morphotypes that vary in growth and acid-fastness.</title>
        <authorList>
            <person name="Jude B.A."/>
            <person name="Robinson R.T."/>
        </authorList>
    </citation>
    <scope>NUCLEOTIDE SEQUENCE</scope>
    <source>
        <strain evidence="8">ABSURDO Component B</strain>
    </source>
</reference>
<feature type="domain" description="Core-binding (CB)" evidence="7">
    <location>
        <begin position="1"/>
        <end position="40"/>
    </location>
</feature>
<evidence type="ECO:0000313" key="9">
    <source>
        <dbReference type="Proteomes" id="UP001187143"/>
    </source>
</evidence>
<dbReference type="Proteomes" id="UP001187143">
    <property type="component" value="Unassembled WGS sequence"/>
</dbReference>
<dbReference type="EMBL" id="JAWLLD010000019">
    <property type="protein sequence ID" value="MDV7014064.1"/>
    <property type="molecule type" value="Genomic_DNA"/>
</dbReference>